<sequence length="213" mass="24938">MKTIFRELDDAFKVLLRMDESDDTKIRYKALIELQKYIDGFSWYTGSAKIRDEIEKYYKLPISHWACKTGRSPKNCNLILKRSSDTIRECIGYDKVDKILNGTLSDVKHVGNSLVVASLYARFASEFIIEDALRRTCRYQCSNEYDISELQVELKFLSAFTKWSWEFNIGKINNDKMAYIIQVLNSTEAGYLDDKVSFLKYFAKHKDMHLLDE</sequence>
<comment type="caution">
    <text evidence="1">The sequence shown here is derived from an EMBL/GenBank/DDBJ whole genome shotgun (WGS) entry which is preliminary data.</text>
</comment>
<gene>
    <name evidence="1" type="ORF">CLP_3073</name>
</gene>
<evidence type="ECO:0000313" key="2">
    <source>
        <dbReference type="Proteomes" id="UP000003081"/>
    </source>
</evidence>
<name>C4IHB3_CLOBU</name>
<dbReference type="EMBL" id="ACOM01000005">
    <property type="protein sequence ID" value="EEP53011.1"/>
    <property type="molecule type" value="Genomic_DNA"/>
</dbReference>
<protein>
    <submittedName>
        <fullName evidence="1">Uncharacterized protein</fullName>
    </submittedName>
</protein>
<reference evidence="1 2" key="1">
    <citation type="submission" date="2009-08" db="EMBL/GenBank/DDBJ databases">
        <authorList>
            <person name="Shrivastava S."/>
            <person name="Brinkac L.B."/>
            <person name="Brown J.L."/>
            <person name="Bruce D.B."/>
            <person name="Detter C."/>
            <person name="Green L.D."/>
            <person name="Munk C.A."/>
            <person name="Rogers Y.C."/>
            <person name="Tapia R."/>
            <person name="Sims D.R."/>
            <person name="Smith L.A."/>
            <person name="Smith T.J."/>
            <person name="Sutton G."/>
            <person name="Brettin T."/>
        </authorList>
    </citation>
    <scope>NUCLEOTIDE SEQUENCE [LARGE SCALE GENOMIC DNA]</scope>
    <source>
        <strain evidence="2">E4 str. BoNT E BL5262</strain>
    </source>
</reference>
<dbReference type="HOGENOM" id="CLU_1292542_0_0_9"/>
<evidence type="ECO:0000313" key="1">
    <source>
        <dbReference type="EMBL" id="EEP53011.1"/>
    </source>
</evidence>
<accession>C4IHB3</accession>
<proteinExistence type="predicted"/>
<organism evidence="1 2">
    <name type="scientific">Clostridium butyricum E4 str. BoNT E BL5262</name>
    <dbReference type="NCBI Taxonomy" id="632245"/>
    <lineage>
        <taxon>Bacteria</taxon>
        <taxon>Bacillati</taxon>
        <taxon>Bacillota</taxon>
        <taxon>Clostridia</taxon>
        <taxon>Eubacteriales</taxon>
        <taxon>Clostridiaceae</taxon>
        <taxon>Clostridium</taxon>
    </lineage>
</organism>
<dbReference type="RefSeq" id="WP_003408596.1">
    <property type="nucleotide sequence ID" value="NZ_ACOM01000005.1"/>
</dbReference>
<dbReference type="AlphaFoldDB" id="C4IHB3"/>
<keyword evidence="2" id="KW-1185">Reference proteome</keyword>
<dbReference type="Proteomes" id="UP000003081">
    <property type="component" value="Unassembled WGS sequence"/>
</dbReference>